<feature type="region of interest" description="Disordered" evidence="1">
    <location>
        <begin position="45"/>
        <end position="69"/>
    </location>
</feature>
<evidence type="ECO:0000313" key="3">
    <source>
        <dbReference type="WBParaSite" id="maker-uti_cns_0000313-snap-gene-1.8-mRNA-1"/>
    </source>
</evidence>
<sequence>FLKPLLTHARPLLTETCLPVCLPLARLLTTDEQLTRASVHRDLFSNSMDDERPIGSAPGEASSGLSNANHDNSGLSNAAFSGLETPSSPTFMAVAAVPSSVSIDLYDGHIV</sequence>
<name>A0A1I8FZL2_9PLAT</name>
<protein>
    <submittedName>
        <fullName evidence="3">PX domain-containing protein</fullName>
    </submittedName>
</protein>
<evidence type="ECO:0000256" key="1">
    <source>
        <dbReference type="SAM" id="MobiDB-lite"/>
    </source>
</evidence>
<dbReference type="WBParaSite" id="maker-uti_cns_0000313-snap-gene-1.8-mRNA-1">
    <property type="protein sequence ID" value="maker-uti_cns_0000313-snap-gene-1.8-mRNA-1"/>
    <property type="gene ID" value="maker-uti_cns_0000313-snap-gene-1.8"/>
</dbReference>
<evidence type="ECO:0000313" key="2">
    <source>
        <dbReference type="Proteomes" id="UP000095280"/>
    </source>
</evidence>
<organism evidence="2 3">
    <name type="scientific">Macrostomum lignano</name>
    <dbReference type="NCBI Taxonomy" id="282301"/>
    <lineage>
        <taxon>Eukaryota</taxon>
        <taxon>Metazoa</taxon>
        <taxon>Spiralia</taxon>
        <taxon>Lophotrochozoa</taxon>
        <taxon>Platyhelminthes</taxon>
        <taxon>Rhabditophora</taxon>
        <taxon>Macrostomorpha</taxon>
        <taxon>Macrostomida</taxon>
        <taxon>Macrostomidae</taxon>
        <taxon>Macrostomum</taxon>
    </lineage>
</organism>
<reference evidence="3" key="1">
    <citation type="submission" date="2016-11" db="UniProtKB">
        <authorList>
            <consortium name="WormBaseParasite"/>
        </authorList>
    </citation>
    <scope>IDENTIFICATION</scope>
</reference>
<dbReference type="AlphaFoldDB" id="A0A1I8FZL2"/>
<accession>A0A1I8FZL2</accession>
<keyword evidence="2" id="KW-1185">Reference proteome</keyword>
<proteinExistence type="predicted"/>
<dbReference type="Proteomes" id="UP000095280">
    <property type="component" value="Unplaced"/>
</dbReference>